<keyword evidence="1 2" id="KW-0175">Coiled coil</keyword>
<dbReference type="InterPro" id="IPR005613">
    <property type="entry name" value="AIP3_C"/>
</dbReference>
<dbReference type="AlphaFoldDB" id="A0A1Q3AJX6"/>
<accession>A0A1Q3AJX6</accession>
<feature type="region of interest" description="Disordered" evidence="3">
    <location>
        <begin position="366"/>
        <end position="388"/>
    </location>
</feature>
<proteinExistence type="predicted"/>
<evidence type="ECO:0000313" key="5">
    <source>
        <dbReference type="EMBL" id="GAV55823.1"/>
    </source>
</evidence>
<dbReference type="OrthoDB" id="783096at2759"/>
<dbReference type="GO" id="GO:0030010">
    <property type="term" value="P:establishment of cell polarity"/>
    <property type="evidence" value="ECO:0007669"/>
    <property type="project" value="TreeGrafter"/>
</dbReference>
<evidence type="ECO:0000256" key="1">
    <source>
        <dbReference type="ARBA" id="ARBA00023054"/>
    </source>
</evidence>
<protein>
    <recommendedName>
        <fullName evidence="4">Actin interacting protein 3 C-terminal domain-containing protein</fullName>
    </recommendedName>
</protein>
<sequence>MISGREGVDYPHGRHSSNSSRKSSSSTLSNSSVETTVTKLLMSTKQLLQTLTQWSKGIVNERMVSDAYVQLGNDFKLVSKFFSHSGLEVSDLGDVPMDLRRVLEVALRDEPSDETLNRYLPSIREIIVTLLDKLKVKQALLKSMKSEKGAKRGLHQQRPSTVSSLSLSNKSTPPSSRTPSVNFTPKAHGQEVSEPKTHRKNDFMSPEMAKDASFASPVNSNSSNLLSVEANTAAPKQQSLSETEALSELKKGNNLQRRASKRFSAYQMAKLTNHSTTEAAAAGALASVPPSLAETTTPSLPASSPASFPPPLPTDLMAQTLESPVDKVPGSRRVSSNNYDDDYDKEFNHQPTVKSTMDKFPIPPTSAPAPVSKQQLHADTNATPSIKDYNDRINEKKDEDLSGKLYTIFLSMSGKTKKCHLQLPTSMHELQLLFVEKFAYSFDEDNFPDLYLQDPKFSVFYELDQQGLSDLHDGCIIELKVKDKKKEDEGKTEGKELEGKMEPKVDFTEVISSLRGEISRAQEDILDQVRDLSMKTQEFLKNHELSMASTNIDRGALSGNVPTTTSTPPVPAVTQPAVPVETVKALRQELSVLRQLHNENKKKSESIISTVLSKLENFKNLSLETDNSSNNNRYIETSQNRLSELSDALLSKVDDLQDVIEVLRKDVAVHGVKPSKKKLDSVQKELVLAENDLSTMQKFMQNEKPQWKKIWKAELEKVCEEQQFLTLQEDLTADLKEDLGKALETFDLVNLCCVEQERHPKKSRSNPILPIPEPGTFHKVRDQVLTEVQALNPDHNERIEALERAQKMWEREREYRETDAFEDELGNFVEKGNLKTAGGVEEVERIRRQKDEDNLRAYFGGLDL</sequence>
<evidence type="ECO:0000256" key="3">
    <source>
        <dbReference type="SAM" id="MobiDB-lite"/>
    </source>
</evidence>
<evidence type="ECO:0000313" key="6">
    <source>
        <dbReference type="Proteomes" id="UP000187013"/>
    </source>
</evidence>
<dbReference type="PANTHER" id="PTHR22741:SF10">
    <property type="entry name" value="COILED-COIL DOMAIN-CONTAINING PROTEIN CG32809"/>
    <property type="match status" value="1"/>
</dbReference>
<dbReference type="GO" id="GO:0051286">
    <property type="term" value="C:cell tip"/>
    <property type="evidence" value="ECO:0007669"/>
    <property type="project" value="TreeGrafter"/>
</dbReference>
<dbReference type="InterPro" id="IPR051825">
    <property type="entry name" value="SRCIN1"/>
</dbReference>
<dbReference type="InterPro" id="IPR022782">
    <property type="entry name" value="AIP3-like_C"/>
</dbReference>
<name>A0A1Q3AJX6_ZYGRO</name>
<feature type="compositionally biased region" description="Basic and acidic residues" evidence="3">
    <location>
        <begin position="1"/>
        <end position="12"/>
    </location>
</feature>
<organism evidence="5 6">
    <name type="scientific">Zygosaccharomyces rouxii</name>
    <dbReference type="NCBI Taxonomy" id="4956"/>
    <lineage>
        <taxon>Eukaryota</taxon>
        <taxon>Fungi</taxon>
        <taxon>Dikarya</taxon>
        <taxon>Ascomycota</taxon>
        <taxon>Saccharomycotina</taxon>
        <taxon>Saccharomycetes</taxon>
        <taxon>Saccharomycetales</taxon>
        <taxon>Saccharomycetaceae</taxon>
        <taxon>Zygosaccharomyces</taxon>
    </lineage>
</organism>
<dbReference type="Gene3D" id="1.20.58.1540">
    <property type="entry name" value="Actin interacting protein 3, C-terminal domain"/>
    <property type="match status" value="1"/>
</dbReference>
<dbReference type="InterPro" id="IPR056279">
    <property type="entry name" value="Aip3p_Bud6_N"/>
</dbReference>
<feature type="compositionally biased region" description="Low complexity" evidence="3">
    <location>
        <begin position="159"/>
        <end position="175"/>
    </location>
</feature>
<evidence type="ECO:0000256" key="2">
    <source>
        <dbReference type="SAM" id="Coils"/>
    </source>
</evidence>
<feature type="compositionally biased region" description="Polar residues" evidence="3">
    <location>
        <begin position="372"/>
        <end position="384"/>
    </location>
</feature>
<dbReference type="PANTHER" id="PTHR22741">
    <property type="entry name" value="P140CAP/SNIP-RELATED"/>
    <property type="match status" value="1"/>
</dbReference>
<feature type="compositionally biased region" description="Low complexity" evidence="3">
    <location>
        <begin position="290"/>
        <end position="306"/>
    </location>
</feature>
<feature type="region of interest" description="Disordered" evidence="3">
    <location>
        <begin position="1"/>
        <end position="31"/>
    </location>
</feature>
<feature type="domain" description="Actin interacting protein 3 C-terminal" evidence="4">
    <location>
        <begin position="409"/>
        <end position="852"/>
    </location>
</feature>
<dbReference type="Pfam" id="PF03915">
    <property type="entry name" value="AIP3"/>
    <property type="match status" value="1"/>
</dbReference>
<feature type="region of interest" description="Disordered" evidence="3">
    <location>
        <begin position="146"/>
        <end position="202"/>
    </location>
</feature>
<dbReference type="Proteomes" id="UP000187013">
    <property type="component" value="Unassembled WGS sequence"/>
</dbReference>
<feature type="compositionally biased region" description="Basic and acidic residues" evidence="3">
    <location>
        <begin position="188"/>
        <end position="202"/>
    </location>
</feature>
<comment type="caution">
    <text evidence="5">The sequence shown here is derived from an EMBL/GenBank/DDBJ whole genome shotgun (WGS) entry which is preliminary data.</text>
</comment>
<feature type="region of interest" description="Disordered" evidence="3">
    <location>
        <begin position="290"/>
        <end position="346"/>
    </location>
</feature>
<dbReference type="SMART" id="SM00806">
    <property type="entry name" value="AIP3"/>
    <property type="match status" value="1"/>
</dbReference>
<gene>
    <name evidence="5" type="ORF">ZYGR_0AY02160</name>
</gene>
<dbReference type="GO" id="GO:0005519">
    <property type="term" value="F:cytoskeletal regulatory protein binding"/>
    <property type="evidence" value="ECO:0007669"/>
    <property type="project" value="InterPro"/>
</dbReference>
<evidence type="ECO:0000259" key="4">
    <source>
        <dbReference type="SMART" id="SM00806"/>
    </source>
</evidence>
<feature type="compositionally biased region" description="Low complexity" evidence="3">
    <location>
        <begin position="16"/>
        <end position="31"/>
    </location>
</feature>
<dbReference type="GO" id="GO:0005737">
    <property type="term" value="C:cytoplasm"/>
    <property type="evidence" value="ECO:0007669"/>
    <property type="project" value="TreeGrafter"/>
</dbReference>
<dbReference type="EMBL" id="BDGX01000051">
    <property type="protein sequence ID" value="GAV55823.1"/>
    <property type="molecule type" value="Genomic_DNA"/>
</dbReference>
<feature type="coiled-coil region" evidence="2">
    <location>
        <begin position="785"/>
        <end position="812"/>
    </location>
</feature>
<dbReference type="Pfam" id="PF23153">
    <property type="entry name" value="Aip3p_Bud6_N"/>
    <property type="match status" value="1"/>
</dbReference>
<reference evidence="5 6" key="1">
    <citation type="submission" date="2016-08" db="EMBL/GenBank/DDBJ databases">
        <title>Draft genome sequence of allopolyploid Zygosaccharomyces rouxii.</title>
        <authorList>
            <person name="Watanabe J."/>
            <person name="Uehara K."/>
            <person name="Mogi Y."/>
            <person name="Tsukioka Y."/>
        </authorList>
    </citation>
    <scope>NUCLEOTIDE SEQUENCE [LARGE SCALE GENOMIC DNA]</scope>
    <source>
        <strain evidence="5 6">NBRC 110957</strain>
    </source>
</reference>